<evidence type="ECO:0000313" key="1">
    <source>
        <dbReference type="EMBL" id="PKU81132.1"/>
    </source>
</evidence>
<dbReference type="AlphaFoldDB" id="A0A2I0WZN8"/>
<reference evidence="1 2" key="1">
    <citation type="journal article" date="2016" name="Sci. Rep.">
        <title>The Dendrobium catenatum Lindl. genome sequence provides insights into polysaccharide synthase, floral development and adaptive evolution.</title>
        <authorList>
            <person name="Zhang G.Q."/>
            <person name="Xu Q."/>
            <person name="Bian C."/>
            <person name="Tsai W.C."/>
            <person name="Yeh C.M."/>
            <person name="Liu K.W."/>
            <person name="Yoshida K."/>
            <person name="Zhang L.S."/>
            <person name="Chang S.B."/>
            <person name="Chen F."/>
            <person name="Shi Y."/>
            <person name="Su Y.Y."/>
            <person name="Zhang Y.Q."/>
            <person name="Chen L.J."/>
            <person name="Yin Y."/>
            <person name="Lin M."/>
            <person name="Huang H."/>
            <person name="Deng H."/>
            <person name="Wang Z.W."/>
            <person name="Zhu S.L."/>
            <person name="Zhao X."/>
            <person name="Deng C."/>
            <person name="Niu S.C."/>
            <person name="Huang J."/>
            <person name="Wang M."/>
            <person name="Liu G.H."/>
            <person name="Yang H.J."/>
            <person name="Xiao X.J."/>
            <person name="Hsiao Y.Y."/>
            <person name="Wu W.L."/>
            <person name="Chen Y.Y."/>
            <person name="Mitsuda N."/>
            <person name="Ohme-Takagi M."/>
            <person name="Luo Y.B."/>
            <person name="Van de Peer Y."/>
            <person name="Liu Z.J."/>
        </authorList>
    </citation>
    <scope>NUCLEOTIDE SEQUENCE [LARGE SCALE GENOMIC DNA]</scope>
    <source>
        <tissue evidence="1">The whole plant</tissue>
    </source>
</reference>
<dbReference type="Proteomes" id="UP000233837">
    <property type="component" value="Unassembled WGS sequence"/>
</dbReference>
<sequence length="61" mass="6921">MRARVQVREKVWVRPYGCGRECRRHRASGWSLVGCGKSRGWDPGQIGSSLGFQVNPNSTRF</sequence>
<evidence type="ECO:0000313" key="2">
    <source>
        <dbReference type="Proteomes" id="UP000233837"/>
    </source>
</evidence>
<proteinExistence type="predicted"/>
<keyword evidence="2" id="KW-1185">Reference proteome</keyword>
<reference evidence="1 2" key="2">
    <citation type="journal article" date="2017" name="Nature">
        <title>The Apostasia genome and the evolution of orchids.</title>
        <authorList>
            <person name="Zhang G.Q."/>
            <person name="Liu K.W."/>
            <person name="Li Z."/>
            <person name="Lohaus R."/>
            <person name="Hsiao Y.Y."/>
            <person name="Niu S.C."/>
            <person name="Wang J.Y."/>
            <person name="Lin Y.C."/>
            <person name="Xu Q."/>
            <person name="Chen L.J."/>
            <person name="Yoshida K."/>
            <person name="Fujiwara S."/>
            <person name="Wang Z.W."/>
            <person name="Zhang Y.Q."/>
            <person name="Mitsuda N."/>
            <person name="Wang M."/>
            <person name="Liu G.H."/>
            <person name="Pecoraro L."/>
            <person name="Huang H.X."/>
            <person name="Xiao X.J."/>
            <person name="Lin M."/>
            <person name="Wu X.Y."/>
            <person name="Wu W.L."/>
            <person name="Chen Y.Y."/>
            <person name="Chang S.B."/>
            <person name="Sakamoto S."/>
            <person name="Ohme-Takagi M."/>
            <person name="Yagi M."/>
            <person name="Zeng S.J."/>
            <person name="Shen C.Y."/>
            <person name="Yeh C.M."/>
            <person name="Luo Y.B."/>
            <person name="Tsai W.C."/>
            <person name="Van de Peer Y."/>
            <person name="Liu Z.J."/>
        </authorList>
    </citation>
    <scope>NUCLEOTIDE SEQUENCE [LARGE SCALE GENOMIC DNA]</scope>
    <source>
        <tissue evidence="1">The whole plant</tissue>
    </source>
</reference>
<name>A0A2I0WZN8_9ASPA</name>
<organism evidence="1 2">
    <name type="scientific">Dendrobium catenatum</name>
    <dbReference type="NCBI Taxonomy" id="906689"/>
    <lineage>
        <taxon>Eukaryota</taxon>
        <taxon>Viridiplantae</taxon>
        <taxon>Streptophyta</taxon>
        <taxon>Embryophyta</taxon>
        <taxon>Tracheophyta</taxon>
        <taxon>Spermatophyta</taxon>
        <taxon>Magnoliopsida</taxon>
        <taxon>Liliopsida</taxon>
        <taxon>Asparagales</taxon>
        <taxon>Orchidaceae</taxon>
        <taxon>Epidendroideae</taxon>
        <taxon>Malaxideae</taxon>
        <taxon>Dendrobiinae</taxon>
        <taxon>Dendrobium</taxon>
    </lineage>
</organism>
<protein>
    <submittedName>
        <fullName evidence="1">Uncharacterized protein</fullName>
    </submittedName>
</protein>
<gene>
    <name evidence="1" type="ORF">MA16_Dca014015</name>
</gene>
<accession>A0A2I0WZN8</accession>
<dbReference type="EMBL" id="KZ502280">
    <property type="protein sequence ID" value="PKU81132.1"/>
    <property type="molecule type" value="Genomic_DNA"/>
</dbReference>